<evidence type="ECO:0000313" key="1">
    <source>
        <dbReference type="EMBL" id="CBI11421.1"/>
    </source>
</evidence>
<name>E6QVZ8_9ZZZZ</name>
<sequence length="51" mass="5425">MSSCANVTTLHGKCAVVRNGYLPEREVLTGAGQIAIKVPKVRDRSGLGRNT</sequence>
<organism evidence="1">
    <name type="scientific">mine drainage metagenome</name>
    <dbReference type="NCBI Taxonomy" id="410659"/>
    <lineage>
        <taxon>unclassified sequences</taxon>
        <taxon>metagenomes</taxon>
        <taxon>ecological metagenomes</taxon>
    </lineage>
</organism>
<dbReference type="EMBL" id="CABR01000144">
    <property type="protein sequence ID" value="CBI11421.1"/>
    <property type="molecule type" value="Genomic_DNA"/>
</dbReference>
<protein>
    <submittedName>
        <fullName evidence="1">Transposase</fullName>
    </submittedName>
</protein>
<proteinExistence type="predicted"/>
<reference evidence="1" key="1">
    <citation type="submission" date="2009-10" db="EMBL/GenBank/DDBJ databases">
        <title>Diversity of trophic interactions inside an arsenic-rich microbial ecosystem.</title>
        <authorList>
            <person name="Bertin P.N."/>
            <person name="Heinrich-Salmeron A."/>
            <person name="Pelletier E."/>
            <person name="Goulhen-Chollet F."/>
            <person name="Arsene-Ploetze F."/>
            <person name="Gallien S."/>
            <person name="Calteau A."/>
            <person name="Vallenet D."/>
            <person name="Casiot C."/>
            <person name="Chane-Woon-Ming B."/>
            <person name="Giloteaux L."/>
            <person name="Barakat M."/>
            <person name="Bonnefoy V."/>
            <person name="Bruneel O."/>
            <person name="Chandler M."/>
            <person name="Cleiss J."/>
            <person name="Duran R."/>
            <person name="Elbaz-Poulichet F."/>
            <person name="Fonknechten N."/>
            <person name="Lauga B."/>
            <person name="Mornico D."/>
            <person name="Ortet P."/>
            <person name="Schaeffer C."/>
            <person name="Siguier P."/>
            <person name="Alexander Thil Smith A."/>
            <person name="Van Dorsselaer A."/>
            <person name="Weissenbach J."/>
            <person name="Medigue C."/>
            <person name="Le Paslier D."/>
        </authorList>
    </citation>
    <scope>NUCLEOTIDE SEQUENCE</scope>
</reference>
<dbReference type="AlphaFoldDB" id="E6QVZ8"/>
<comment type="caution">
    <text evidence="1">The sequence shown here is derived from an EMBL/GenBank/DDBJ whole genome shotgun (WGS) entry which is preliminary data.</text>
</comment>
<accession>E6QVZ8</accession>
<gene>
    <name evidence="1" type="ORF">CARN7_2250</name>
</gene>